<evidence type="ECO:0000313" key="3">
    <source>
        <dbReference type="RefSeq" id="XP_033455973.1"/>
    </source>
</evidence>
<dbReference type="Gene3D" id="3.30.429.10">
    <property type="entry name" value="Macrophage Migration Inhibitory Factor"/>
    <property type="match status" value="1"/>
</dbReference>
<protein>
    <recommendedName>
        <fullName evidence="1">Tautomerase cis-CaaD-like domain-containing protein</fullName>
    </recommendedName>
</protein>
<reference evidence="3" key="1">
    <citation type="submission" date="2020-01" db="EMBL/GenBank/DDBJ databases">
        <authorList>
            <consortium name="DOE Joint Genome Institute"/>
            <person name="Haridas S."/>
            <person name="Albert R."/>
            <person name="Binder M."/>
            <person name="Bloem J."/>
            <person name="Labutti K."/>
            <person name="Salamov A."/>
            <person name="Andreopoulos B."/>
            <person name="Baker S.E."/>
            <person name="Barry K."/>
            <person name="Bills G."/>
            <person name="Bluhm B.H."/>
            <person name="Cannon C."/>
            <person name="Castanera R."/>
            <person name="Culley D.E."/>
            <person name="Daum C."/>
            <person name="Ezra D."/>
            <person name="Gonzalez J.B."/>
            <person name="Henrissat B."/>
            <person name="Kuo A."/>
            <person name="Liang C."/>
            <person name="Lipzen A."/>
            <person name="Lutzoni F."/>
            <person name="Magnuson J."/>
            <person name="Mondo S."/>
            <person name="Nolan M."/>
            <person name="Ohm R."/>
            <person name="Pangilinan J."/>
            <person name="Park H.-J."/>
            <person name="Ramirez L."/>
            <person name="Alfaro M."/>
            <person name="Sun H."/>
            <person name="Tritt A."/>
            <person name="Yoshinaga Y."/>
            <person name="Zwiers L.-H."/>
            <person name="Turgeon B.G."/>
            <person name="Goodwin S.B."/>
            <person name="Spatafora J.W."/>
            <person name="Crous P.W."/>
            <person name="Grigoriev I.V."/>
        </authorList>
    </citation>
    <scope>NUCLEOTIDE SEQUENCE</scope>
    <source>
        <strain evidence="3">CBS 342.82</strain>
    </source>
</reference>
<dbReference type="RefSeq" id="XP_033455973.1">
    <property type="nucleotide sequence ID" value="XM_033605855.1"/>
</dbReference>
<accession>A0A6J3LWC1</accession>
<dbReference type="GeneID" id="54363655"/>
<organism evidence="3">
    <name type="scientific">Dissoconium aciculare CBS 342.82</name>
    <dbReference type="NCBI Taxonomy" id="1314786"/>
    <lineage>
        <taxon>Eukaryota</taxon>
        <taxon>Fungi</taxon>
        <taxon>Dikarya</taxon>
        <taxon>Ascomycota</taxon>
        <taxon>Pezizomycotina</taxon>
        <taxon>Dothideomycetes</taxon>
        <taxon>Dothideomycetidae</taxon>
        <taxon>Mycosphaerellales</taxon>
        <taxon>Dissoconiaceae</taxon>
        <taxon>Dissoconium</taxon>
    </lineage>
</organism>
<evidence type="ECO:0000313" key="2">
    <source>
        <dbReference type="Proteomes" id="UP000504637"/>
    </source>
</evidence>
<dbReference type="Proteomes" id="UP000504637">
    <property type="component" value="Unplaced"/>
</dbReference>
<dbReference type="InterPro" id="IPR028116">
    <property type="entry name" value="Cis-CaaD-like"/>
</dbReference>
<dbReference type="AlphaFoldDB" id="A0A6J3LWC1"/>
<proteinExistence type="predicted"/>
<name>A0A6J3LWC1_9PEZI</name>
<keyword evidence="2" id="KW-1185">Reference proteome</keyword>
<gene>
    <name evidence="3" type="ORF">K489DRAFT_384438</name>
</gene>
<evidence type="ECO:0000259" key="1">
    <source>
        <dbReference type="Pfam" id="PF14832"/>
    </source>
</evidence>
<reference evidence="3" key="2">
    <citation type="submission" date="2020-04" db="EMBL/GenBank/DDBJ databases">
        <authorList>
            <consortium name="NCBI Genome Project"/>
        </authorList>
    </citation>
    <scope>NUCLEOTIDE SEQUENCE</scope>
    <source>
        <strain evidence="3">CBS 342.82</strain>
    </source>
</reference>
<sequence>MPFYTVQHAVPLTISQQDELAEALTTLHSTRFTTPRLFVNVGFTDVSKATTYVAGRRKVSNTIQGFVRAGATRTQQDWDDHSRDIAAAWDRIVGKGLPQIRPADTELDYSIRGVFIIGGLIAGYEAGFTLPSAGNDVTWLKENLAGFQKVADEGDEDFQELIRDVKARGLVTDGGNAK</sequence>
<dbReference type="OrthoDB" id="9981319at2759"/>
<dbReference type="InterPro" id="IPR014347">
    <property type="entry name" value="Tautomerase/MIF_sf"/>
</dbReference>
<reference evidence="3" key="3">
    <citation type="submission" date="2025-08" db="UniProtKB">
        <authorList>
            <consortium name="RefSeq"/>
        </authorList>
    </citation>
    <scope>IDENTIFICATION</scope>
    <source>
        <strain evidence="3">CBS 342.82</strain>
    </source>
</reference>
<feature type="domain" description="Tautomerase cis-CaaD-like" evidence="1">
    <location>
        <begin position="1"/>
        <end position="93"/>
    </location>
</feature>
<dbReference type="Pfam" id="PF14832">
    <property type="entry name" value="Tautomerase_3"/>
    <property type="match status" value="1"/>
</dbReference>